<keyword evidence="1" id="KW-1133">Transmembrane helix</keyword>
<evidence type="ECO:0000313" key="2">
    <source>
        <dbReference type="EMBL" id="HIR48201.1"/>
    </source>
</evidence>
<dbReference type="AlphaFoldDB" id="A0A9D1AP69"/>
<reference evidence="2" key="1">
    <citation type="submission" date="2020-10" db="EMBL/GenBank/DDBJ databases">
        <authorList>
            <person name="Gilroy R."/>
        </authorList>
    </citation>
    <scope>NUCLEOTIDE SEQUENCE</scope>
    <source>
        <strain evidence="2">ChiSxjej1B13-7958</strain>
    </source>
</reference>
<keyword evidence="1" id="KW-0472">Membrane</keyword>
<reference evidence="2" key="2">
    <citation type="journal article" date="2021" name="PeerJ">
        <title>Extensive microbial diversity within the chicken gut microbiome revealed by metagenomics and culture.</title>
        <authorList>
            <person name="Gilroy R."/>
            <person name="Ravi A."/>
            <person name="Getino M."/>
            <person name="Pursley I."/>
            <person name="Horton D.L."/>
            <person name="Alikhan N.F."/>
            <person name="Baker D."/>
            <person name="Gharbi K."/>
            <person name="Hall N."/>
            <person name="Watson M."/>
            <person name="Adriaenssens E.M."/>
            <person name="Foster-Nyarko E."/>
            <person name="Jarju S."/>
            <person name="Secka A."/>
            <person name="Antonio M."/>
            <person name="Oren A."/>
            <person name="Chaudhuri R.R."/>
            <person name="La Ragione R."/>
            <person name="Hildebrand F."/>
            <person name="Pallen M.J."/>
        </authorList>
    </citation>
    <scope>NUCLEOTIDE SEQUENCE</scope>
    <source>
        <strain evidence="2">ChiSxjej1B13-7958</strain>
    </source>
</reference>
<comment type="caution">
    <text evidence="2">The sequence shown here is derived from an EMBL/GenBank/DDBJ whole genome shotgun (WGS) entry which is preliminary data.</text>
</comment>
<sequence>MNAVQVRNVRQMRPEMERQRTSGNTPQRVYMSKMQKRRKARRARKAKAFAAVVILWLMEVSMAAAAGAVVAAIIVPLAFLKRGYFFLGGEWLLVLAATLLAYHFIHKAVFRRLES</sequence>
<dbReference type="EMBL" id="DVGZ01000121">
    <property type="protein sequence ID" value="HIR48201.1"/>
    <property type="molecule type" value="Genomic_DNA"/>
</dbReference>
<feature type="transmembrane region" description="Helical" evidence="1">
    <location>
        <begin position="83"/>
        <end position="105"/>
    </location>
</feature>
<accession>A0A9D1AP69</accession>
<name>A0A9D1AP69_9FIRM</name>
<evidence type="ECO:0000313" key="3">
    <source>
        <dbReference type="Proteomes" id="UP000824242"/>
    </source>
</evidence>
<evidence type="ECO:0000256" key="1">
    <source>
        <dbReference type="SAM" id="Phobius"/>
    </source>
</evidence>
<organism evidence="2 3">
    <name type="scientific">Candidatus Caccousia avicola</name>
    <dbReference type="NCBI Taxonomy" id="2840721"/>
    <lineage>
        <taxon>Bacteria</taxon>
        <taxon>Bacillati</taxon>
        <taxon>Bacillota</taxon>
        <taxon>Clostridia</taxon>
        <taxon>Eubacteriales</taxon>
        <taxon>Oscillospiraceae</taxon>
        <taxon>Oscillospiraceae incertae sedis</taxon>
        <taxon>Candidatus Caccousia</taxon>
    </lineage>
</organism>
<proteinExistence type="predicted"/>
<dbReference type="Proteomes" id="UP000824242">
    <property type="component" value="Unassembled WGS sequence"/>
</dbReference>
<keyword evidence="1" id="KW-0812">Transmembrane</keyword>
<protein>
    <submittedName>
        <fullName evidence="2">Uncharacterized protein</fullName>
    </submittedName>
</protein>
<gene>
    <name evidence="2" type="ORF">IAB89_11210</name>
</gene>